<dbReference type="PROSITE" id="PS51756">
    <property type="entry name" value="LXG"/>
    <property type="match status" value="1"/>
</dbReference>
<comment type="caution">
    <text evidence="4">The sequence shown here is derived from an EMBL/GenBank/DDBJ whole genome shotgun (WGS) entry which is preliminary data.</text>
</comment>
<organism evidence="4 5">
    <name type="scientific">Metabacillus flavus</name>
    <dbReference type="NCBI Taxonomy" id="2823519"/>
    <lineage>
        <taxon>Bacteria</taxon>
        <taxon>Bacillati</taxon>
        <taxon>Bacillota</taxon>
        <taxon>Bacilli</taxon>
        <taxon>Bacillales</taxon>
        <taxon>Bacillaceae</taxon>
        <taxon>Metabacillus</taxon>
    </lineage>
</organism>
<keyword evidence="2" id="KW-1133">Transmembrane helix</keyword>
<gene>
    <name evidence="4" type="ORF">J9317_02330</name>
</gene>
<dbReference type="Proteomes" id="UP000682403">
    <property type="component" value="Unassembled WGS sequence"/>
</dbReference>
<dbReference type="InterPro" id="IPR006829">
    <property type="entry name" value="LXG_dom"/>
</dbReference>
<keyword evidence="2" id="KW-0472">Membrane</keyword>
<accession>A0ABS5LAP1</accession>
<dbReference type="EMBL" id="JAGVRK010000001">
    <property type="protein sequence ID" value="MBS2967608.1"/>
    <property type="molecule type" value="Genomic_DNA"/>
</dbReference>
<evidence type="ECO:0000313" key="4">
    <source>
        <dbReference type="EMBL" id="MBS2967608.1"/>
    </source>
</evidence>
<dbReference type="Pfam" id="PF04740">
    <property type="entry name" value="LXG"/>
    <property type="match status" value="1"/>
</dbReference>
<feature type="domain" description="LXG" evidence="3">
    <location>
        <begin position="1"/>
        <end position="234"/>
    </location>
</feature>
<keyword evidence="5" id="KW-1185">Reference proteome</keyword>
<reference evidence="4 5" key="1">
    <citation type="submission" date="2021-04" db="EMBL/GenBank/DDBJ databases">
        <title>Metabacillus sp. strain KIGAM252 whole genome sequence.</title>
        <authorList>
            <person name="Seo M.-J."/>
            <person name="Cho E.-S."/>
            <person name="Hwang C.Y."/>
            <person name="Yoon D.J."/>
        </authorList>
    </citation>
    <scope>NUCLEOTIDE SEQUENCE [LARGE SCALE GENOMIC DNA]</scope>
    <source>
        <strain evidence="4 5">KIGAM252</strain>
    </source>
</reference>
<evidence type="ECO:0000256" key="2">
    <source>
        <dbReference type="SAM" id="Phobius"/>
    </source>
</evidence>
<proteinExistence type="inferred from homology"/>
<comment type="similarity">
    <text evidence="1">In the N-terminal section; belongs to the LXG family.</text>
</comment>
<evidence type="ECO:0000313" key="5">
    <source>
        <dbReference type="Proteomes" id="UP000682403"/>
    </source>
</evidence>
<evidence type="ECO:0000259" key="3">
    <source>
        <dbReference type="PROSITE" id="PS51756"/>
    </source>
</evidence>
<name>A0ABS5LAP1_9BACI</name>
<evidence type="ECO:0000256" key="1">
    <source>
        <dbReference type="ARBA" id="ARBA00034117"/>
    </source>
</evidence>
<feature type="transmembrane region" description="Helical" evidence="2">
    <location>
        <begin position="455"/>
        <end position="482"/>
    </location>
</feature>
<dbReference type="RefSeq" id="WP_211556179.1">
    <property type="nucleotide sequence ID" value="NZ_JAGVRK010000001.1"/>
</dbReference>
<protein>
    <submittedName>
        <fullName evidence="4">LXG domain-containing protein</fullName>
    </submittedName>
</protein>
<sequence length="501" mass="55069">MKVLDVKPFHEGIQRNISMLSRLETEVQAIEKSISALAAMDDALKGAGGEAIRSFYESCHIPFLEYFKSFKISFTTILKNMDSALTSLESNESGFIRQEFLEGEVERGLTSFGKITGELTDETNTSLTQVSDIVALPNLDDSDVQTDISQAQKLRDQTIQQLNEFDSSQLAALKSVSDEINKMKLWVDDVETMMSYGLTDFDFPASEWSVLTAAAPIRKGIDKNNGKAVSSPEKGNTVNDYFTMADRFKTALFDVNISRKMYGARNGLNIERGLDHASGKYLPRITATEEALKSLGIKIEENSQVYKELMRGLPKDRSKWKPRHYQIAKTRTATIKFSTMKSGSNGWSKAGNDILKNNQHLQYWNKDAKNLEKVKTIGKATVKGAAEAVTDVADYKNYIKQAKILAPVGAALSFSDNYQDAKKDGLDNTKAVGRATVDTLVETAVTGAVQTGSTALFTAVIPIPGVGTAVGAAVGLGLNYLLTKEDKKGKSVMNSIKDWFH</sequence>
<keyword evidence="2" id="KW-0812">Transmembrane</keyword>